<keyword evidence="1" id="KW-0472">Membrane</keyword>
<keyword evidence="1" id="KW-1133">Transmembrane helix</keyword>
<dbReference type="InterPro" id="IPR000242">
    <property type="entry name" value="PTP_cat"/>
</dbReference>
<evidence type="ECO:0000313" key="4">
    <source>
        <dbReference type="RefSeq" id="XP_065658275.1"/>
    </source>
</evidence>
<proteinExistence type="predicted"/>
<dbReference type="RefSeq" id="XP_065658275.1">
    <property type="nucleotide sequence ID" value="XM_065802203.1"/>
</dbReference>
<gene>
    <name evidence="4" type="primary">LOC136082779</name>
</gene>
<sequence>MRWSTPAPSSGSVSSKSLKLKAAGLSEMKALICVHYCLKFQKYSFETNTFITENSIKPDFHVAALFTDDELLKLFKLGDGSKDNRKLIGGHYYSTFLRVYVKILTDILHTDSELSKPIRFGPTTDVSRSKLPEDKNNSSFIIFGAASAGGLFLLLAVVFVILLWKRNHRHIYSGEDSKLLKKKSKRSFRNPKNLADPTEVHRLHCNTPGMISHPPINIETLSKHVKNLKLDNAIKFIQEYQSIKSSEKYSSEVARLNINLFKNRYPNVVAYDETCVKLECPSHNSSDYINANYINGYCKQRAYIATQGPMKNTINDFWLLCWEQNVQVYNVQVYV</sequence>
<keyword evidence="1" id="KW-0812">Transmembrane</keyword>
<dbReference type="InterPro" id="IPR050713">
    <property type="entry name" value="RTP_Phos/Ushers"/>
</dbReference>
<dbReference type="PANTHER" id="PTHR46957:SF3">
    <property type="entry name" value="CYTOKINE RECEPTOR"/>
    <property type="match status" value="1"/>
</dbReference>
<dbReference type="InterPro" id="IPR029021">
    <property type="entry name" value="Prot-tyrosine_phosphatase-like"/>
</dbReference>
<dbReference type="PRINTS" id="PR00700">
    <property type="entry name" value="PRTYPHPHTASE"/>
</dbReference>
<dbReference type="GeneID" id="136082779"/>
<dbReference type="SUPFAM" id="SSF52799">
    <property type="entry name" value="(Phosphotyrosine protein) phosphatases II"/>
    <property type="match status" value="1"/>
</dbReference>
<evidence type="ECO:0000259" key="2">
    <source>
        <dbReference type="PROSITE" id="PS50055"/>
    </source>
</evidence>
<dbReference type="Pfam" id="PF00102">
    <property type="entry name" value="Y_phosphatase"/>
    <property type="match status" value="1"/>
</dbReference>
<evidence type="ECO:0000256" key="1">
    <source>
        <dbReference type="SAM" id="Phobius"/>
    </source>
</evidence>
<organism evidence="3 4">
    <name type="scientific">Hydra vulgaris</name>
    <name type="common">Hydra</name>
    <name type="synonym">Hydra attenuata</name>
    <dbReference type="NCBI Taxonomy" id="6087"/>
    <lineage>
        <taxon>Eukaryota</taxon>
        <taxon>Metazoa</taxon>
        <taxon>Cnidaria</taxon>
        <taxon>Hydrozoa</taxon>
        <taxon>Hydroidolina</taxon>
        <taxon>Anthoathecata</taxon>
        <taxon>Aplanulata</taxon>
        <taxon>Hydridae</taxon>
        <taxon>Hydra</taxon>
    </lineage>
</organism>
<keyword evidence="3" id="KW-1185">Reference proteome</keyword>
<dbReference type="Proteomes" id="UP001652625">
    <property type="component" value="Chromosome 07"/>
</dbReference>
<dbReference type="PANTHER" id="PTHR46957">
    <property type="entry name" value="CYTOKINE RECEPTOR"/>
    <property type="match status" value="1"/>
</dbReference>
<protein>
    <submittedName>
        <fullName evidence="4">Receptor-type tyrosine-protein phosphatase delta-like</fullName>
    </submittedName>
</protein>
<dbReference type="PROSITE" id="PS50055">
    <property type="entry name" value="TYR_PHOSPHATASE_PTP"/>
    <property type="match status" value="1"/>
</dbReference>
<feature type="transmembrane region" description="Helical" evidence="1">
    <location>
        <begin position="140"/>
        <end position="164"/>
    </location>
</feature>
<reference evidence="4" key="1">
    <citation type="submission" date="2025-08" db="UniProtKB">
        <authorList>
            <consortium name="RefSeq"/>
        </authorList>
    </citation>
    <scope>IDENTIFICATION</scope>
</reference>
<evidence type="ECO:0000313" key="3">
    <source>
        <dbReference type="Proteomes" id="UP001652625"/>
    </source>
</evidence>
<accession>A0ABM4C9G0</accession>
<name>A0ABM4C9G0_HYDVU</name>
<feature type="domain" description="Tyrosine-protein phosphatase" evidence="2">
    <location>
        <begin position="236"/>
        <end position="335"/>
    </location>
</feature>
<dbReference type="Gene3D" id="3.90.190.10">
    <property type="entry name" value="Protein tyrosine phosphatase superfamily"/>
    <property type="match status" value="1"/>
</dbReference>